<dbReference type="EMBL" id="LN871599">
    <property type="protein sequence ID" value="CCF75339.1"/>
    <property type="molecule type" value="Genomic_DNA"/>
</dbReference>
<reference evidence="2 3" key="1">
    <citation type="journal article" date="2012" name="Nucleic Acids Res.">
        <title>Sequencing of the smallest Apicomplexan genome from the human pathogen Babesia microti.</title>
        <authorList>
            <person name="Cornillot E."/>
            <person name="Hadj-Kaddour K."/>
            <person name="Dassouli A."/>
            <person name="Noel B."/>
            <person name="Ranwez V."/>
            <person name="Vacherie B."/>
            <person name="Augagneur Y."/>
            <person name="Bres V."/>
            <person name="Duclos A."/>
            <person name="Randazzo S."/>
            <person name="Carcy B."/>
            <person name="Debierre-Grockiego F."/>
            <person name="Delbecq S."/>
            <person name="Moubri-Menage K."/>
            <person name="Shams-Eldin H."/>
            <person name="Usmani-Brown S."/>
            <person name="Bringaud F."/>
            <person name="Wincker P."/>
            <person name="Vivares C.P."/>
            <person name="Schwarz R.T."/>
            <person name="Schetters T.P."/>
            <person name="Krause P.J."/>
            <person name="Gorenflot A."/>
            <person name="Berry V."/>
            <person name="Barbe V."/>
            <person name="Ben Mamoun C."/>
        </authorList>
    </citation>
    <scope>NUCLEOTIDE SEQUENCE [LARGE SCALE GENOMIC DNA]</scope>
    <source>
        <strain evidence="2 3">RI</strain>
    </source>
</reference>
<dbReference type="EC" id="6.3.2.-" evidence="2"/>
<keyword evidence="3" id="KW-1185">Reference proteome</keyword>
<dbReference type="InterPro" id="IPR056579">
    <property type="entry name" value="Ufl1_N"/>
</dbReference>
<dbReference type="AlphaFoldDB" id="I7I9N3"/>
<dbReference type="GO" id="GO:1990592">
    <property type="term" value="P:protein K69-linked ufmylation"/>
    <property type="evidence" value="ECO:0007669"/>
    <property type="project" value="TreeGrafter"/>
</dbReference>
<dbReference type="PANTHER" id="PTHR31057">
    <property type="entry name" value="E3 UFM1-PROTEIN LIGASE 1"/>
    <property type="match status" value="1"/>
</dbReference>
<sequence length="751" mass="87106">MGSLTELRKRLSQLQLKSSKITLCQSECVDILLKISSLRNLNLFSTNDGMFLLTNKQVELEIIKILENEGGRAELFYISNCLDLNFNIIEKALSELLKKSTYNYYVEQGVLMNTIYLNNLIDSINCKLKGLGIIKLSDLSAEYNLSTAFICKILNNHMLHKLEGTLNKTHIENDSYRIILERSLKAALIATFVNVSISHFAHISCCDEDTAESILQDIISKNINIGIIRSNNFIPNSYILNKQREIINYFSSNGYIHKSIYNEFSSSDNTDEYSSIIYKSIALCNVFIKKSYLQQVKFLVDEAMTNCIWRLLDSILPSTLSFDDIQMLIKLATNINVDTEYHNKSTALLYQDYIFIPQKYLTNLITISSHYILYMLKCEDENYIWTTNFVNYAKVCSHLIYTLIDTKSVSSMTKGKKKKRTIDLSPVQPTIINREIQQFNVEEMFNSIVSAPNDVLSAIIIDEINIKEYFNDTEYSFSNLWNIIYDHSEFSAFIFEEIIHDFNQLYLEKYAKPQKTDLTLDLSEQIEFHYNTFHYSYKGLKFLGVTDWNNPISIYICRNILMKALEQLIEIYQLKSNINVGDLSDKKMALDKLTKHGLDTKNLITFYESIVSRNLESVVGICYQAAEDVYENIRIPNKKNEKEYLANKIKHVKSQAKTVSEDDHLSICHLFVTYVLLLNGYFVEFPVHDWSVKYMANMLSTCKRLKCYIAQDPVNHFNLYAELKERQDSFPEYKLKELNQSSESLLSFIKE</sequence>
<evidence type="ECO:0000313" key="2">
    <source>
        <dbReference type="EMBL" id="CCF75339.1"/>
    </source>
</evidence>
<reference evidence="2 3" key="3">
    <citation type="journal article" date="2016" name="Sci. Rep.">
        <title>Genome-wide diversity and gene expression profiling of Babesia microti isolates identify polymorphic genes that mediate host-pathogen interactions.</title>
        <authorList>
            <person name="Silva J.C."/>
            <person name="Cornillot E."/>
            <person name="McCracken C."/>
            <person name="Usmani-Brown S."/>
            <person name="Dwivedi A."/>
            <person name="Ifeonu O.O."/>
            <person name="Crabtree J."/>
            <person name="Gotia H.T."/>
            <person name="Virji A.Z."/>
            <person name="Reynes C."/>
            <person name="Colinge J."/>
            <person name="Kumar V."/>
            <person name="Lawres L."/>
            <person name="Pazzi J.E."/>
            <person name="Pablo J.V."/>
            <person name="Hung C."/>
            <person name="Brancato J."/>
            <person name="Kumari P."/>
            <person name="Orvis J."/>
            <person name="Tretina K."/>
            <person name="Chibucos M."/>
            <person name="Ott S."/>
            <person name="Sadzewicz L."/>
            <person name="Sengamalay N."/>
            <person name="Shetty A.C."/>
            <person name="Su Q."/>
            <person name="Tallon L."/>
            <person name="Fraser C.M."/>
            <person name="Frutos R."/>
            <person name="Molina D.M."/>
            <person name="Krause P.J."/>
            <person name="Ben Mamoun C."/>
        </authorList>
    </citation>
    <scope>NUCLEOTIDE SEQUENCE [LARGE SCALE GENOMIC DNA]</scope>
    <source>
        <strain evidence="2 3">RI</strain>
    </source>
</reference>
<dbReference type="Pfam" id="PF09743">
    <property type="entry name" value="E3_UFM1_ligase"/>
    <property type="match status" value="1"/>
</dbReference>
<dbReference type="KEGG" id="bmic:BmR1_04g05705"/>
<dbReference type="GO" id="GO:0016874">
    <property type="term" value="F:ligase activity"/>
    <property type="evidence" value="ECO:0007669"/>
    <property type="project" value="UniProtKB-KW"/>
</dbReference>
<evidence type="ECO:0000313" key="3">
    <source>
        <dbReference type="Proteomes" id="UP000002899"/>
    </source>
</evidence>
<dbReference type="GO" id="GO:0034976">
    <property type="term" value="P:response to endoplasmic reticulum stress"/>
    <property type="evidence" value="ECO:0007669"/>
    <property type="project" value="TreeGrafter"/>
</dbReference>
<dbReference type="VEuPathDB" id="PiroplasmaDB:BmR1_04g05705"/>
<dbReference type="GO" id="GO:0005789">
    <property type="term" value="C:endoplasmic reticulum membrane"/>
    <property type="evidence" value="ECO:0007669"/>
    <property type="project" value="TreeGrafter"/>
</dbReference>
<dbReference type="GO" id="GO:0032434">
    <property type="term" value="P:regulation of proteasomal ubiquitin-dependent protein catabolic process"/>
    <property type="evidence" value="ECO:0007669"/>
    <property type="project" value="TreeGrafter"/>
</dbReference>
<keyword evidence="2" id="KW-0436">Ligase</keyword>
<proteinExistence type="predicted"/>
<evidence type="ECO:0000259" key="1">
    <source>
        <dbReference type="Pfam" id="PF09743"/>
    </source>
</evidence>
<dbReference type="Proteomes" id="UP000002899">
    <property type="component" value="Chromosome IV"/>
</dbReference>
<dbReference type="GeneID" id="24425785"/>
<organism evidence="2 3">
    <name type="scientific">Babesia microti (strain RI)</name>
    <dbReference type="NCBI Taxonomy" id="1133968"/>
    <lineage>
        <taxon>Eukaryota</taxon>
        <taxon>Sar</taxon>
        <taxon>Alveolata</taxon>
        <taxon>Apicomplexa</taxon>
        <taxon>Aconoidasida</taxon>
        <taxon>Piroplasmida</taxon>
        <taxon>Babesiidae</taxon>
        <taxon>Babesia</taxon>
    </lineage>
</organism>
<reference evidence="2 3" key="2">
    <citation type="journal article" date="2013" name="PLoS ONE">
        <title>Whole genome mapping and re-organization of the nuclear and mitochondrial genomes of Babesia microti isolates.</title>
        <authorList>
            <person name="Cornillot E."/>
            <person name="Dassouli A."/>
            <person name="Garg A."/>
            <person name="Pachikara N."/>
            <person name="Randazzo S."/>
            <person name="Depoix D."/>
            <person name="Carcy B."/>
            <person name="Delbecq S."/>
            <person name="Frutos R."/>
            <person name="Silva J.C."/>
            <person name="Sutton R."/>
            <person name="Krause P.J."/>
            <person name="Mamoun C.B."/>
        </authorList>
    </citation>
    <scope>NUCLEOTIDE SEQUENCE [LARGE SCALE GENOMIC DNA]</scope>
    <source>
        <strain evidence="2 3">RI</strain>
    </source>
</reference>
<feature type="domain" description="E3 UFM1-protein ligase 1-like N-terminal" evidence="1">
    <location>
        <begin position="4"/>
        <end position="269"/>
    </location>
</feature>
<dbReference type="GO" id="GO:0061666">
    <property type="term" value="F:UFM1 ligase activity"/>
    <property type="evidence" value="ECO:0007669"/>
    <property type="project" value="InterPro"/>
</dbReference>
<gene>
    <name evidence="2" type="ORF">BmR1_04g05705</name>
</gene>
<name>I7I9N3_BABMR</name>
<dbReference type="PANTHER" id="PTHR31057:SF0">
    <property type="entry name" value="E3 UFM1-PROTEIN LIGASE 1"/>
    <property type="match status" value="1"/>
</dbReference>
<dbReference type="RefSeq" id="XP_012649747.1">
    <property type="nucleotide sequence ID" value="XM_012794293.1"/>
</dbReference>
<accession>I7I9N3</accession>
<dbReference type="InterPro" id="IPR018611">
    <property type="entry name" value="Ufl1"/>
</dbReference>
<protein>
    <submittedName>
        <fullName evidence="2">Uncharacterized conserved protein (DUF2042)</fullName>
        <ecNumber evidence="2">6.3.2.-</ecNumber>
    </submittedName>
</protein>
<dbReference type="OrthoDB" id="10258297at2759"/>